<dbReference type="Gene3D" id="2.160.20.10">
    <property type="entry name" value="Single-stranded right-handed beta-helix, Pectin lyase-like"/>
    <property type="match status" value="1"/>
</dbReference>
<reference evidence="2" key="1">
    <citation type="submission" date="2014-04" db="EMBL/GenBank/DDBJ databases">
        <authorList>
            <person name="Harrison E."/>
        </authorList>
    </citation>
    <scope>NUCLEOTIDE SEQUENCE</scope>
    <source>
        <strain evidence="2">636/52</strain>
    </source>
</reference>
<feature type="domain" description="Right handed beta helix" evidence="1">
    <location>
        <begin position="365"/>
        <end position="516"/>
    </location>
</feature>
<dbReference type="SMART" id="SM00710">
    <property type="entry name" value="PbH1"/>
    <property type="match status" value="8"/>
</dbReference>
<proteinExistence type="predicted"/>
<dbReference type="InterPro" id="IPR039448">
    <property type="entry name" value="Beta_helix"/>
</dbReference>
<dbReference type="Pfam" id="PF13229">
    <property type="entry name" value="Beta_helix"/>
    <property type="match status" value="1"/>
</dbReference>
<dbReference type="AlphaFoldDB" id="A0A0P0YSX4"/>
<reference evidence="2" key="2">
    <citation type="journal article" date="2015" name="Sci. Rep.">
        <title>Genetic analysis of capsular polysaccharide synthesis gene clusters in 79 capsular types of Klebsiella spp.</title>
        <authorList>
            <person name="Pan Y.J."/>
            <person name="Lin T.L."/>
            <person name="Chen C.T."/>
            <person name="Chen Y.Y."/>
            <person name="Hsieh P.F."/>
            <person name="Hsu C.R."/>
            <person name="Wu M.C."/>
            <person name="Wang J.T."/>
        </authorList>
    </citation>
    <scope>NUCLEOTIDE SEQUENCE</scope>
    <source>
        <strain evidence="2">636/52</strain>
    </source>
</reference>
<protein>
    <recommendedName>
        <fullName evidence="1">Right handed beta helix domain-containing protein</fullName>
    </recommendedName>
</protein>
<dbReference type="InterPro" id="IPR006626">
    <property type="entry name" value="PbH1"/>
</dbReference>
<dbReference type="SUPFAM" id="SSF51126">
    <property type="entry name" value="Pectin lyase-like"/>
    <property type="match status" value="2"/>
</dbReference>
<dbReference type="InterPro" id="IPR011050">
    <property type="entry name" value="Pectin_lyase_fold/virulence"/>
</dbReference>
<organism evidence="2">
    <name type="scientific">Klebsiella sp. 636/52</name>
    <dbReference type="NCBI Taxonomy" id="1497828"/>
    <lineage>
        <taxon>Bacteria</taxon>
        <taxon>Pseudomonadati</taxon>
        <taxon>Pseudomonadota</taxon>
        <taxon>Gammaproteobacteria</taxon>
        <taxon>Enterobacterales</taxon>
        <taxon>Enterobacteriaceae</taxon>
        <taxon>Klebsiella/Raoultella group</taxon>
        <taxon>Klebsiella</taxon>
    </lineage>
</organism>
<accession>A0A0P0YSX4</accession>
<evidence type="ECO:0000259" key="1">
    <source>
        <dbReference type="Pfam" id="PF13229"/>
    </source>
</evidence>
<sequence>MKRREFVLSLPLMIFSSKKILANNGKNALFVSTSSNGYGCRKYTIAENKLLFLSYCRKYDISPDFEGDMSNVVKLHVVDDIDDCDELIRKKIAEAILKSSFIYLYGGGTLFVSSEIETQVSILGDGKTKIKQKGKNVSLLVLSKANITIKDIIITPSNYVRSIKKAGVEIRGVDNCKVLNIIIQYVGESNTEGNGVTINQGSQNVIHNCKFSGANLKDDVYHYQGGNDISVYGESSKNIIAFNNSVGRNIRGIFQLNDLLGKKCDENIYIANHTDGALGYGHLCYEKRHNEKTSMSGTKFIRGVVKNISGSVKIPNGKYKDKKIFGMGVYNQAGKDTYIEDYLIDNVCSDAELIEVLPLAAIGSTTDSVTIKNNTIINSGASGVKISPYEVMDNNELLIINNDIRNINKDGVVILNCKNVILGNMSIVNCKYSLKLNNKKSNSSSASLSMIRSNDNKGIYINGFSNVSISNFISINDINFLSAQKINNLTINNGVVTNSKEVAFYISESCDNIIIDSVSIANSRIGLNIPKWTIVKSVGFKNNSNDFKR</sequence>
<evidence type="ECO:0000313" key="2">
    <source>
        <dbReference type="EMBL" id="BAT24090.1"/>
    </source>
</evidence>
<dbReference type="EMBL" id="AB924595">
    <property type="protein sequence ID" value="BAT24090.1"/>
    <property type="molecule type" value="Genomic_DNA"/>
</dbReference>
<name>A0A0P0YSX4_9ENTR</name>
<dbReference type="InterPro" id="IPR012334">
    <property type="entry name" value="Pectin_lyas_fold"/>
</dbReference>